<dbReference type="EMBL" id="BAAAZI010000006">
    <property type="protein sequence ID" value="GAA4137448.1"/>
    <property type="molecule type" value="Genomic_DNA"/>
</dbReference>
<sequence length="203" mass="24269">MSQDLLLPVLYLPNISYFKTIKDWEGDILLERFENFPKQTFRTRTQIATANGILELIIPIVHGKKERVAIKDIRINYDHPWQRLHWLSLQTAYRSSAYFEFYEDDLAPFYEKKYEFLMDFHVEQLQTLLKLLKIKKEIHFTDAYKRETPQEIDYRSAIHPKLKSLLEEPQAYYQLFSDKNGFQPDLSVIDLLFSQGPQAKKFL</sequence>
<organism evidence="1 2">
    <name type="scientific">Sphingobacterium kyonggiense</name>
    <dbReference type="NCBI Taxonomy" id="714075"/>
    <lineage>
        <taxon>Bacteria</taxon>
        <taxon>Pseudomonadati</taxon>
        <taxon>Bacteroidota</taxon>
        <taxon>Sphingobacteriia</taxon>
        <taxon>Sphingobacteriales</taxon>
        <taxon>Sphingobacteriaceae</taxon>
        <taxon>Sphingobacterium</taxon>
    </lineage>
</organism>
<proteinExistence type="predicted"/>
<keyword evidence="2" id="KW-1185">Reference proteome</keyword>
<protein>
    <submittedName>
        <fullName evidence="1">WbqC family protein</fullName>
    </submittedName>
</protein>
<comment type="caution">
    <text evidence="1">The sequence shown here is derived from an EMBL/GenBank/DDBJ whole genome shotgun (WGS) entry which is preliminary data.</text>
</comment>
<gene>
    <name evidence="1" type="ORF">GCM10022216_13450</name>
</gene>
<dbReference type="InterPro" id="IPR014985">
    <property type="entry name" value="WbqC"/>
</dbReference>
<dbReference type="Proteomes" id="UP001500101">
    <property type="component" value="Unassembled WGS sequence"/>
</dbReference>
<name>A0ABP7YLD4_9SPHI</name>
<accession>A0ABP7YLD4</accession>
<evidence type="ECO:0000313" key="2">
    <source>
        <dbReference type="Proteomes" id="UP001500101"/>
    </source>
</evidence>
<dbReference type="Pfam" id="PF08889">
    <property type="entry name" value="WbqC"/>
    <property type="match status" value="1"/>
</dbReference>
<dbReference type="RefSeq" id="WP_344673854.1">
    <property type="nucleotide sequence ID" value="NZ_BAAAZI010000006.1"/>
</dbReference>
<reference evidence="2" key="1">
    <citation type="journal article" date="2019" name="Int. J. Syst. Evol. Microbiol.">
        <title>The Global Catalogue of Microorganisms (GCM) 10K type strain sequencing project: providing services to taxonomists for standard genome sequencing and annotation.</title>
        <authorList>
            <consortium name="The Broad Institute Genomics Platform"/>
            <consortium name="The Broad Institute Genome Sequencing Center for Infectious Disease"/>
            <person name="Wu L."/>
            <person name="Ma J."/>
        </authorList>
    </citation>
    <scope>NUCLEOTIDE SEQUENCE [LARGE SCALE GENOMIC DNA]</scope>
    <source>
        <strain evidence="2">JCM 16704</strain>
    </source>
</reference>
<evidence type="ECO:0000313" key="1">
    <source>
        <dbReference type="EMBL" id="GAA4137448.1"/>
    </source>
</evidence>